<name>A0A060USG0_9PROT</name>
<organism evidence="3">
    <name type="scientific">Acidithiobacillus ferrivorans</name>
    <dbReference type="NCBI Taxonomy" id="160808"/>
    <lineage>
        <taxon>Bacteria</taxon>
        <taxon>Pseudomonadati</taxon>
        <taxon>Pseudomonadota</taxon>
        <taxon>Acidithiobacillia</taxon>
        <taxon>Acidithiobacillales</taxon>
        <taxon>Acidithiobacillaceae</taxon>
        <taxon>Acidithiobacillus</taxon>
    </lineage>
</organism>
<dbReference type="PANTHER" id="PTHR34039">
    <property type="entry name" value="UPF0102 PROTEIN YRAN"/>
    <property type="match status" value="1"/>
</dbReference>
<dbReference type="AlphaFoldDB" id="A0A060USG0"/>
<gene>
    <name evidence="6" type="primary">yraN</name>
    <name evidence="6" type="ORF">AFERRI_20972</name>
    <name evidence="3" type="ORF">AFERRI_560086</name>
    <name evidence="4" type="ORF">BBC27_07230</name>
    <name evidence="5" type="ORF">H2515_00405</name>
</gene>
<reference evidence="3" key="2">
    <citation type="submission" date="2014-07" db="EMBL/GenBank/DDBJ databases">
        <title>Initial genome analysis of the psychrotolerant acidophile Acidithiobacillus ferrivorans CF27: insights into iron and sulfur oxidation pathways and into biofilm formation.</title>
        <authorList>
            <person name="Talla E."/>
            <person name="Hedrich S."/>
            <person name="Mangenot S."/>
            <person name="Ji B."/>
            <person name="Johnson D.B."/>
            <person name="Barbe V."/>
            <person name="Bonnefoy V."/>
        </authorList>
    </citation>
    <scope>NUCLEOTIDE SEQUENCE [LARGE SCALE GENOMIC DNA]</scope>
    <source>
        <strain evidence="3">CF27</strain>
    </source>
</reference>
<reference evidence="5 9" key="5">
    <citation type="submission" date="2020-07" db="EMBL/GenBank/DDBJ databases">
        <title>Complete genome sequence analysis of Acidithiobacillus ferrivorans XJFY6S-08 reveals extreme environmental adaptation to alpine acid mine drainage.</title>
        <authorList>
            <person name="Yan L."/>
            <person name="Ni Y."/>
        </authorList>
    </citation>
    <scope>NUCLEOTIDE SEQUENCE [LARGE SCALE GENOMIC DNA]</scope>
    <source>
        <strain evidence="5 9">XJFY6S-08</strain>
    </source>
</reference>
<dbReference type="OrthoDB" id="9794876at2"/>
<evidence type="ECO:0000256" key="1">
    <source>
        <dbReference type="ARBA" id="ARBA00006738"/>
    </source>
</evidence>
<dbReference type="EMBL" id="CCCS020000052">
    <property type="protein sequence ID" value="CDQ11537.1"/>
    <property type="molecule type" value="Genomic_DNA"/>
</dbReference>
<dbReference type="NCBIfam" id="NF009150">
    <property type="entry name" value="PRK12497.1-3"/>
    <property type="match status" value="1"/>
</dbReference>
<evidence type="ECO:0000313" key="9">
    <source>
        <dbReference type="Proteomes" id="UP000595420"/>
    </source>
</evidence>
<dbReference type="Proteomes" id="UP000093129">
    <property type="component" value="Unassembled WGS sequence"/>
</dbReference>
<proteinExistence type="inferred from homology"/>
<reference evidence="4 7" key="3">
    <citation type="submission" date="2016-07" db="EMBL/GenBank/DDBJ databases">
        <title>Draft genome of a psychrotolerant acidophile Acidithiobacillus ferrivorans strain YL15.</title>
        <authorList>
            <person name="Peng T."/>
            <person name="Ma L."/>
            <person name="Nan M."/>
            <person name="An N."/>
            <person name="Wang M."/>
            <person name="Qiu G."/>
            <person name="Zeng W."/>
        </authorList>
    </citation>
    <scope>NUCLEOTIDE SEQUENCE [LARGE SCALE GENOMIC DNA]</scope>
    <source>
        <strain evidence="4 7">YL15</strain>
    </source>
</reference>
<dbReference type="InterPro" id="IPR003509">
    <property type="entry name" value="UPF0102_YraN-like"/>
</dbReference>
<dbReference type="GO" id="GO:0003676">
    <property type="term" value="F:nucleic acid binding"/>
    <property type="evidence" value="ECO:0007669"/>
    <property type="project" value="InterPro"/>
</dbReference>
<dbReference type="NCBIfam" id="TIGR00252">
    <property type="entry name" value="YraN family protein"/>
    <property type="match status" value="1"/>
</dbReference>
<sequence length="121" mass="13541">MPSARQNLGQQGEDSAVALLAGHGLHPLTRNYRCRMGEIDIITLDGETLVFVEVRQRAHDRQGGAAASITWRKQKRLIRAAEYFLLHNPQHGLRPCRFDVVALDGDASANWIRDAFRVPSP</sequence>
<evidence type="ECO:0000313" key="6">
    <source>
        <dbReference type="EMBL" id="SMH66183.1"/>
    </source>
</evidence>
<keyword evidence="3" id="KW-0540">Nuclease</keyword>
<dbReference type="Proteomes" id="UP000193925">
    <property type="component" value="Chromosome AFERRI"/>
</dbReference>
<evidence type="ECO:0000313" key="8">
    <source>
        <dbReference type="Proteomes" id="UP000193925"/>
    </source>
</evidence>
<dbReference type="RefSeq" id="WP_014027592.1">
    <property type="nucleotide sequence ID" value="NZ_CCCS020000052.1"/>
</dbReference>
<accession>A0A060USG0</accession>
<dbReference type="SUPFAM" id="SSF52980">
    <property type="entry name" value="Restriction endonuclease-like"/>
    <property type="match status" value="1"/>
</dbReference>
<comment type="similarity">
    <text evidence="1 2">Belongs to the UPF0102 family.</text>
</comment>
<evidence type="ECO:0000313" key="4">
    <source>
        <dbReference type="EMBL" id="OCB03576.1"/>
    </source>
</evidence>
<keyword evidence="3" id="KW-0255">Endonuclease</keyword>
<dbReference type="GO" id="GO:0004519">
    <property type="term" value="F:endonuclease activity"/>
    <property type="evidence" value="ECO:0007669"/>
    <property type="project" value="UniProtKB-KW"/>
</dbReference>
<keyword evidence="3" id="KW-0378">Hydrolase</keyword>
<dbReference type="Proteomes" id="UP000595420">
    <property type="component" value="Chromosome"/>
</dbReference>
<evidence type="ECO:0000313" key="3">
    <source>
        <dbReference type="EMBL" id="CDQ11537.1"/>
    </source>
</evidence>
<dbReference type="Pfam" id="PF02021">
    <property type="entry name" value="UPF0102"/>
    <property type="match status" value="1"/>
</dbReference>
<reference evidence="3" key="1">
    <citation type="submission" date="2014-03" db="EMBL/GenBank/DDBJ databases">
        <authorList>
            <person name="Genoscope - CEA"/>
        </authorList>
    </citation>
    <scope>NUCLEOTIDE SEQUENCE [LARGE SCALE GENOMIC DNA]</scope>
    <source>
        <strain evidence="3">CF27</strain>
    </source>
</reference>
<keyword evidence="8" id="KW-1185">Reference proteome</keyword>
<dbReference type="CDD" id="cd20736">
    <property type="entry name" value="PoNe_Nuclease"/>
    <property type="match status" value="1"/>
</dbReference>
<dbReference type="EMBL" id="CP059488">
    <property type="protein sequence ID" value="QQD72848.1"/>
    <property type="molecule type" value="Genomic_DNA"/>
</dbReference>
<evidence type="ECO:0000256" key="2">
    <source>
        <dbReference type="HAMAP-Rule" id="MF_00048"/>
    </source>
</evidence>
<protein>
    <recommendedName>
        <fullName evidence="2">UPF0102 protein AFERRI_20972</fullName>
    </recommendedName>
</protein>
<dbReference type="EMBL" id="LT841305">
    <property type="protein sequence ID" value="SMH66183.1"/>
    <property type="molecule type" value="Genomic_DNA"/>
</dbReference>
<evidence type="ECO:0000313" key="7">
    <source>
        <dbReference type="Proteomes" id="UP000093129"/>
    </source>
</evidence>
<dbReference type="PANTHER" id="PTHR34039:SF1">
    <property type="entry name" value="UPF0102 PROTEIN YRAN"/>
    <property type="match status" value="1"/>
</dbReference>
<reference evidence="6 8" key="4">
    <citation type="submission" date="2017-03" db="EMBL/GenBank/DDBJ databases">
        <authorList>
            <person name="Regsiter A."/>
            <person name="William W."/>
        </authorList>
    </citation>
    <scope>NUCLEOTIDE SEQUENCE [LARGE SCALE GENOMIC DNA]</scope>
    <source>
        <strain evidence="6">PRJEB5721</strain>
    </source>
</reference>
<dbReference type="InterPro" id="IPR011856">
    <property type="entry name" value="tRNA_endonuc-like_dom_sf"/>
</dbReference>
<dbReference type="EMBL" id="MASQ01000060">
    <property type="protein sequence ID" value="OCB03576.1"/>
    <property type="molecule type" value="Genomic_DNA"/>
</dbReference>
<dbReference type="Gene3D" id="3.40.1350.10">
    <property type="match status" value="1"/>
</dbReference>
<evidence type="ECO:0000313" key="5">
    <source>
        <dbReference type="EMBL" id="QQD72848.1"/>
    </source>
</evidence>
<dbReference type="HAMAP" id="MF_00048">
    <property type="entry name" value="UPF0102"/>
    <property type="match status" value="1"/>
</dbReference>
<dbReference type="InterPro" id="IPR011335">
    <property type="entry name" value="Restrct_endonuc-II-like"/>
</dbReference>